<gene>
    <name evidence="1" type="ORF">A2818_00740</name>
</gene>
<accession>A0A1F6V1F9</accession>
<evidence type="ECO:0000313" key="2">
    <source>
        <dbReference type="Proteomes" id="UP000177602"/>
    </source>
</evidence>
<name>A0A1F6V1F9_9BACT</name>
<proteinExistence type="predicted"/>
<organism evidence="1 2">
    <name type="scientific">Candidatus Nomurabacteria bacterium RIFCSPHIGHO2_01_FULL_40_12</name>
    <dbReference type="NCBI Taxonomy" id="1801737"/>
    <lineage>
        <taxon>Bacteria</taxon>
        <taxon>Candidatus Nomuraibacteriota</taxon>
    </lineage>
</organism>
<dbReference type="STRING" id="1801737.A2818_00740"/>
<comment type="caution">
    <text evidence="1">The sequence shown here is derived from an EMBL/GenBank/DDBJ whole genome shotgun (WGS) entry which is preliminary data.</text>
</comment>
<dbReference type="EMBL" id="MFTN01000004">
    <property type="protein sequence ID" value="OGI63438.1"/>
    <property type="molecule type" value="Genomic_DNA"/>
</dbReference>
<reference evidence="1 2" key="1">
    <citation type="journal article" date="2016" name="Nat. Commun.">
        <title>Thousands of microbial genomes shed light on interconnected biogeochemical processes in an aquifer system.</title>
        <authorList>
            <person name="Anantharaman K."/>
            <person name="Brown C.T."/>
            <person name="Hug L.A."/>
            <person name="Sharon I."/>
            <person name="Castelle C.J."/>
            <person name="Probst A.J."/>
            <person name="Thomas B.C."/>
            <person name="Singh A."/>
            <person name="Wilkins M.J."/>
            <person name="Karaoz U."/>
            <person name="Brodie E.L."/>
            <person name="Williams K.H."/>
            <person name="Hubbard S.S."/>
            <person name="Banfield J.F."/>
        </authorList>
    </citation>
    <scope>NUCLEOTIDE SEQUENCE [LARGE SCALE GENOMIC DNA]</scope>
</reference>
<dbReference type="Proteomes" id="UP000177602">
    <property type="component" value="Unassembled WGS sequence"/>
</dbReference>
<sequence>MTFFDKIKQKIWHFIYKFFPTFQKLFLRWGLIWHEGGRQRYHIGWLPPGKTLQGLKKHLHSKWGFGNHFIAWGDKDQVLSWRKLADFEDQYHLRVFKDGEIRGHFEFTPEAHPIEHFEEKGEQARKADFLKFLGDFVTEKKHISHLQTNLNAYNPDSEMVIENKK</sequence>
<evidence type="ECO:0000313" key="1">
    <source>
        <dbReference type="EMBL" id="OGI63438.1"/>
    </source>
</evidence>
<protein>
    <submittedName>
        <fullName evidence="1">Uncharacterized protein</fullName>
    </submittedName>
</protein>
<dbReference type="AlphaFoldDB" id="A0A1F6V1F9"/>